<comment type="caution">
    <text evidence="3">The sequence shown here is derived from an EMBL/GenBank/DDBJ whole genome shotgun (WGS) entry which is preliminary data.</text>
</comment>
<keyword evidence="2" id="KW-1133">Transmembrane helix</keyword>
<dbReference type="SUPFAM" id="SSF51735">
    <property type="entry name" value="NAD(P)-binding Rossmann-fold domains"/>
    <property type="match status" value="1"/>
</dbReference>
<sequence>MSGRQVRSGRSARGSRDAAARRAAASAAAPVAEPTDATSPDVVVVGTGPVAAGVLAAWGPRARALDEVPASDPASALVGARVVVLVAHPGDLAVVAGRRGPEGHAPAVAHAQRTFAAAREVKAEHVVVVTSAVVHGAHPDRPVVHDDEPLLSGARAVPDGLVGHLLAVEAVVARAARRRSPKVTVLRPAALVGRGTDSFVTRHFEAPRLLVVRGSERPWQLVHVDDVGAASVFAVEHGLTGPLTVGPADVLTPTQVAAAAGMRTVELAAATAFGTAERLHRVGVLPAPAAELAYVVYPWTVAADGLTTAGFVPSYSSAAALDVLLEGVRGRLALGGRRVERRDAAALGAAGAAVALLGTAAIWRQARRRG</sequence>
<feature type="region of interest" description="Disordered" evidence="1">
    <location>
        <begin position="1"/>
        <end position="40"/>
    </location>
</feature>
<dbReference type="Gene3D" id="3.40.50.720">
    <property type="entry name" value="NAD(P)-binding Rossmann-like Domain"/>
    <property type="match status" value="1"/>
</dbReference>
<reference evidence="3 4" key="1">
    <citation type="submission" date="2019-07" db="EMBL/GenBank/DDBJ databases">
        <title>Whole genome shotgun sequence of Cellulomonas persica NBRC 101101.</title>
        <authorList>
            <person name="Hosoyama A."/>
            <person name="Uohara A."/>
            <person name="Ohji S."/>
            <person name="Ichikawa N."/>
        </authorList>
    </citation>
    <scope>NUCLEOTIDE SEQUENCE [LARGE SCALE GENOMIC DNA]</scope>
    <source>
        <strain evidence="3 4">NBRC 101101</strain>
    </source>
</reference>
<gene>
    <name evidence="3" type="ORF">CPE01_07560</name>
</gene>
<dbReference type="EMBL" id="BJUA01000003">
    <property type="protein sequence ID" value="GEK17023.1"/>
    <property type="molecule type" value="Genomic_DNA"/>
</dbReference>
<evidence type="ECO:0000313" key="3">
    <source>
        <dbReference type="EMBL" id="GEK17023.1"/>
    </source>
</evidence>
<accession>A0A510UQT3</accession>
<dbReference type="InterPro" id="IPR036291">
    <property type="entry name" value="NAD(P)-bd_dom_sf"/>
</dbReference>
<keyword evidence="2" id="KW-0472">Membrane</keyword>
<proteinExistence type="predicted"/>
<name>A0A510UQT3_9CELL</name>
<keyword evidence="2" id="KW-0812">Transmembrane</keyword>
<dbReference type="Proteomes" id="UP000321386">
    <property type="component" value="Unassembled WGS sequence"/>
</dbReference>
<organism evidence="3 4">
    <name type="scientific">Cellulomonas persica</name>
    <dbReference type="NCBI Taxonomy" id="76861"/>
    <lineage>
        <taxon>Bacteria</taxon>
        <taxon>Bacillati</taxon>
        <taxon>Actinomycetota</taxon>
        <taxon>Actinomycetes</taxon>
        <taxon>Micrococcales</taxon>
        <taxon>Cellulomonadaceae</taxon>
        <taxon>Cellulomonas</taxon>
    </lineage>
</organism>
<feature type="transmembrane region" description="Helical" evidence="2">
    <location>
        <begin position="344"/>
        <end position="363"/>
    </location>
</feature>
<evidence type="ECO:0000256" key="2">
    <source>
        <dbReference type="SAM" id="Phobius"/>
    </source>
</evidence>
<dbReference type="AlphaFoldDB" id="A0A510UQT3"/>
<protein>
    <submittedName>
        <fullName evidence="3">NAD-dependent dehydratase</fullName>
    </submittedName>
</protein>
<evidence type="ECO:0000313" key="4">
    <source>
        <dbReference type="Proteomes" id="UP000321386"/>
    </source>
</evidence>
<keyword evidence="4" id="KW-1185">Reference proteome</keyword>
<evidence type="ECO:0000256" key="1">
    <source>
        <dbReference type="SAM" id="MobiDB-lite"/>
    </source>
</evidence>